<accession>A0A2N9JGV7</accession>
<dbReference type="AlphaFoldDB" id="A0A2N9JGV7"/>
<keyword evidence="2" id="KW-1185">Reference proteome</keyword>
<evidence type="ECO:0000313" key="2">
    <source>
        <dbReference type="Proteomes" id="UP000238164"/>
    </source>
</evidence>
<dbReference type="Proteomes" id="UP000238164">
    <property type="component" value="Chromosome 1"/>
</dbReference>
<evidence type="ECO:0000313" key="1">
    <source>
        <dbReference type="EMBL" id="SPD86758.1"/>
    </source>
</evidence>
<organism evidence="1 2">
    <name type="scientific">Micropruina glycogenica</name>
    <dbReference type="NCBI Taxonomy" id="75385"/>
    <lineage>
        <taxon>Bacteria</taxon>
        <taxon>Bacillati</taxon>
        <taxon>Actinomycetota</taxon>
        <taxon>Actinomycetes</taxon>
        <taxon>Propionibacteriales</taxon>
        <taxon>Nocardioidaceae</taxon>
        <taxon>Micropruina</taxon>
    </lineage>
</organism>
<name>A0A2N9JGV7_9ACTN</name>
<protein>
    <submittedName>
        <fullName evidence="1">Uncharacterized protein</fullName>
    </submittedName>
</protein>
<dbReference type="KEGG" id="mgg:MPLG2_1722"/>
<dbReference type="EMBL" id="LT985188">
    <property type="protein sequence ID" value="SPD86758.1"/>
    <property type="molecule type" value="Genomic_DNA"/>
</dbReference>
<sequence>MVAQSLRPCGRSVALGGAVDGLVPGTVHPEAVSRTVRRATTVSDVRRMTAPQGGWDTVPSTT</sequence>
<gene>
    <name evidence="1" type="ORF">MPLG2_1722</name>
</gene>
<proteinExistence type="predicted"/>
<reference evidence="1 2" key="1">
    <citation type="submission" date="2018-02" db="EMBL/GenBank/DDBJ databases">
        <authorList>
            <person name="Cohen D.B."/>
            <person name="Kent A.D."/>
        </authorList>
    </citation>
    <scope>NUCLEOTIDE SEQUENCE [LARGE SCALE GENOMIC DNA]</scope>
    <source>
        <strain evidence="1">1</strain>
    </source>
</reference>